<evidence type="ECO:0000313" key="3">
    <source>
        <dbReference type="Proteomes" id="UP000501568"/>
    </source>
</evidence>
<feature type="transmembrane region" description="Helical" evidence="1">
    <location>
        <begin position="46"/>
        <end position="68"/>
    </location>
</feature>
<name>A0A6G6Y2A5_9SPHN</name>
<sequence length="72" mass="7416">MTIVANALAIGLFVLVAAGTHMVLQPRVYLGRGTAPLRTTQGVRRFGIALIALGTLAVLAISIAIIFATGNV</sequence>
<organism evidence="2 3">
    <name type="scientific">Stakelama tenebrarum</name>
    <dbReference type="NCBI Taxonomy" id="2711215"/>
    <lineage>
        <taxon>Bacteria</taxon>
        <taxon>Pseudomonadati</taxon>
        <taxon>Pseudomonadota</taxon>
        <taxon>Alphaproteobacteria</taxon>
        <taxon>Sphingomonadales</taxon>
        <taxon>Sphingomonadaceae</taxon>
        <taxon>Stakelama</taxon>
    </lineage>
</organism>
<keyword evidence="1" id="KW-1133">Transmembrane helix</keyword>
<accession>A0A6G6Y2A5</accession>
<reference evidence="2 3" key="1">
    <citation type="submission" date="2020-02" db="EMBL/GenBank/DDBJ databases">
        <authorList>
            <person name="Zheng R.K."/>
            <person name="Sun C.M."/>
        </authorList>
    </citation>
    <scope>NUCLEOTIDE SEQUENCE [LARGE SCALE GENOMIC DNA]</scope>
    <source>
        <strain evidence="3">zrk23</strain>
    </source>
</reference>
<evidence type="ECO:0000313" key="2">
    <source>
        <dbReference type="EMBL" id="QIG78971.1"/>
    </source>
</evidence>
<keyword evidence="1" id="KW-0812">Transmembrane</keyword>
<protein>
    <submittedName>
        <fullName evidence="2">Uncharacterized protein</fullName>
    </submittedName>
</protein>
<dbReference type="Proteomes" id="UP000501568">
    <property type="component" value="Chromosome"/>
</dbReference>
<dbReference type="EMBL" id="CP049109">
    <property type="protein sequence ID" value="QIG78971.1"/>
    <property type="molecule type" value="Genomic_DNA"/>
</dbReference>
<evidence type="ECO:0000256" key="1">
    <source>
        <dbReference type="SAM" id="Phobius"/>
    </source>
</evidence>
<dbReference type="AlphaFoldDB" id="A0A6G6Y2A5"/>
<keyword evidence="1" id="KW-0472">Membrane</keyword>
<dbReference type="KEGG" id="spzr:G5C33_03670"/>
<keyword evidence="3" id="KW-1185">Reference proteome</keyword>
<gene>
    <name evidence="2" type="ORF">G5C33_03670</name>
</gene>
<proteinExistence type="predicted"/>
<dbReference type="RefSeq" id="WP_165325972.1">
    <property type="nucleotide sequence ID" value="NZ_CP049109.1"/>
</dbReference>